<proteinExistence type="predicted"/>
<sequence length="56" mass="6349">MTEQEKVRLNEILQQAAMQLVKAQTYLRTGQSQYAAVYVGNVQNLLPGLRMRLGKV</sequence>
<gene>
    <name evidence="1" type="ORF">BV163_01199</name>
</gene>
<reference evidence="1" key="1">
    <citation type="submission" date="2017-02" db="EMBL/GenBank/DDBJ databases">
        <title>Haemophilus influenzae in COPD genome sequencing project.</title>
        <authorList>
            <person name="Murphy T.F."/>
            <person name="Kong Y."/>
            <person name="Nadendla S."/>
            <person name="Tettelin H."/>
            <person name="Pettigrew M."/>
        </authorList>
    </citation>
    <scope>NUCLEOTIDE SEQUENCE [LARGE SCALE GENOMIC DNA]</scope>
    <source>
        <strain evidence="1">84P15H4</strain>
    </source>
</reference>
<dbReference type="RefSeq" id="WP_181145402.1">
    <property type="nucleotide sequence ID" value="NZ_CP135758.1"/>
</dbReference>
<dbReference type="EMBL" id="MZHU01000039">
    <property type="protein sequence ID" value="PRK64875.1"/>
    <property type="molecule type" value="Genomic_DNA"/>
</dbReference>
<accession>A0A2S9S0Z1</accession>
<name>A0A2S9S0Z1_HAEIF</name>
<organism evidence="1">
    <name type="scientific">Haemophilus influenzae</name>
    <dbReference type="NCBI Taxonomy" id="727"/>
    <lineage>
        <taxon>Bacteria</taxon>
        <taxon>Pseudomonadati</taxon>
        <taxon>Pseudomonadota</taxon>
        <taxon>Gammaproteobacteria</taxon>
        <taxon>Pasteurellales</taxon>
        <taxon>Pasteurellaceae</taxon>
        <taxon>Haemophilus</taxon>
    </lineage>
</organism>
<protein>
    <submittedName>
        <fullName evidence="1">Uncharacterized protein</fullName>
    </submittedName>
</protein>
<evidence type="ECO:0000313" key="1">
    <source>
        <dbReference type="EMBL" id="PRK64875.1"/>
    </source>
</evidence>
<comment type="caution">
    <text evidence="1">The sequence shown here is derived from an EMBL/GenBank/DDBJ whole genome shotgun (WGS) entry which is preliminary data.</text>
</comment>
<dbReference type="AlphaFoldDB" id="A0A2S9S0Z1"/>